<evidence type="ECO:0000256" key="3">
    <source>
        <dbReference type="ARBA" id="ARBA00022490"/>
    </source>
</evidence>
<evidence type="ECO:0000313" key="13">
    <source>
        <dbReference type="Proteomes" id="UP000321606"/>
    </source>
</evidence>
<keyword evidence="6" id="KW-0598">Phosphotransferase system</keyword>
<proteinExistence type="predicted"/>
<evidence type="ECO:0000259" key="11">
    <source>
        <dbReference type="PROSITE" id="PS51094"/>
    </source>
</evidence>
<evidence type="ECO:0000256" key="5">
    <source>
        <dbReference type="ARBA" id="ARBA00022679"/>
    </source>
</evidence>
<gene>
    <name evidence="12" type="ORF">JCM16774_0629</name>
</gene>
<dbReference type="KEGG" id="lgo:JCM16774_0629"/>
<evidence type="ECO:0000256" key="6">
    <source>
        <dbReference type="ARBA" id="ARBA00022683"/>
    </source>
</evidence>
<dbReference type="PANTHER" id="PTHR36203">
    <property type="entry name" value="ASCORBATE-SPECIFIC PTS SYSTEM EIIA COMPONENT"/>
    <property type="match status" value="1"/>
</dbReference>
<reference evidence="12 13" key="1">
    <citation type="submission" date="2019-07" db="EMBL/GenBank/DDBJ databases">
        <title>Complete Genome Sequence of Leptotrichia goodfellowii Strain JCM 16774.</title>
        <authorList>
            <person name="Watanabe S."/>
            <person name="Cui L."/>
        </authorList>
    </citation>
    <scope>NUCLEOTIDE SEQUENCE [LARGE SCALE GENOMIC DNA]</scope>
    <source>
        <strain evidence="12 13">JCM16774</strain>
    </source>
</reference>
<dbReference type="CDD" id="cd00211">
    <property type="entry name" value="PTS_IIA_fru"/>
    <property type="match status" value="1"/>
</dbReference>
<evidence type="ECO:0000313" key="12">
    <source>
        <dbReference type="EMBL" id="BBM35700.1"/>
    </source>
</evidence>
<dbReference type="Pfam" id="PF00359">
    <property type="entry name" value="PTS_EIIA_2"/>
    <property type="match status" value="1"/>
</dbReference>
<dbReference type="AlphaFoldDB" id="A0A510J8S8"/>
<dbReference type="InterPro" id="IPR051351">
    <property type="entry name" value="Ascorbate-PTS_EIIA_comp"/>
</dbReference>
<keyword evidence="2" id="KW-0813">Transport</keyword>
<keyword evidence="4" id="KW-0597">Phosphoprotein</keyword>
<dbReference type="EMBL" id="AP019822">
    <property type="protein sequence ID" value="BBM35700.1"/>
    <property type="molecule type" value="Genomic_DNA"/>
</dbReference>
<dbReference type="SUPFAM" id="SSF55804">
    <property type="entry name" value="Phoshotransferase/anion transport protein"/>
    <property type="match status" value="1"/>
</dbReference>
<dbReference type="GO" id="GO:0005737">
    <property type="term" value="C:cytoplasm"/>
    <property type="evidence" value="ECO:0007669"/>
    <property type="project" value="UniProtKB-SubCell"/>
</dbReference>
<comment type="function">
    <text evidence="8">The phosphoenolpyruvate-dependent sugar phosphotransferase system (sugar PTS), a major carbohydrate active transport system, catalyzes the phosphorylation of incoming sugar substrates concomitantly with their translocation across the cell membrane. The enzyme II UlaABC PTS system is involved in ascorbate transport.</text>
</comment>
<evidence type="ECO:0000256" key="7">
    <source>
        <dbReference type="ARBA" id="ARBA00022777"/>
    </source>
</evidence>
<dbReference type="PROSITE" id="PS51094">
    <property type="entry name" value="PTS_EIIA_TYPE_2"/>
    <property type="match status" value="1"/>
</dbReference>
<comment type="subcellular location">
    <subcellularLocation>
        <location evidence="1">Cytoplasm</location>
    </subcellularLocation>
</comment>
<sequence length="149" mass="16670">MTLLDSLKENNSVGLKKEAKTWEEAIEACMQPLLDKGTVQRKYVDAIIERTKELGPFYILAPGLAMPHERPEMGVNKDCFSFVTLKEPVTFPDGQEVDILIGLAATSTDIHNGEAIPQIVMLFDDDSVFDKIRAAKVPEDIYKMIESKL</sequence>
<dbReference type="Proteomes" id="UP000321606">
    <property type="component" value="Chromosome"/>
</dbReference>
<dbReference type="RefSeq" id="WP_036056046.1">
    <property type="nucleotide sequence ID" value="NZ_AP019822.1"/>
</dbReference>
<evidence type="ECO:0000256" key="9">
    <source>
        <dbReference type="ARBA" id="ARBA00041175"/>
    </source>
</evidence>
<evidence type="ECO:0000256" key="1">
    <source>
        <dbReference type="ARBA" id="ARBA00004496"/>
    </source>
</evidence>
<keyword evidence="3" id="KW-0963">Cytoplasm</keyword>
<evidence type="ECO:0000256" key="2">
    <source>
        <dbReference type="ARBA" id="ARBA00022448"/>
    </source>
</evidence>
<evidence type="ECO:0000256" key="8">
    <source>
        <dbReference type="ARBA" id="ARBA00037387"/>
    </source>
</evidence>
<keyword evidence="7" id="KW-0418">Kinase</keyword>
<dbReference type="InterPro" id="IPR016152">
    <property type="entry name" value="PTrfase/Anion_transptr"/>
</dbReference>
<accession>A0A510J8S8</accession>
<feature type="domain" description="PTS EIIA type-2" evidence="11">
    <location>
        <begin position="6"/>
        <end position="148"/>
    </location>
</feature>
<protein>
    <recommendedName>
        <fullName evidence="9">Ascorbate-specific PTS system EIIA component</fullName>
    </recommendedName>
    <alternativeName>
        <fullName evidence="10">Ascorbate-specific phosphotransferase enzyme IIA component</fullName>
    </alternativeName>
</protein>
<dbReference type="InterPro" id="IPR002178">
    <property type="entry name" value="PTS_EIIA_type-2_dom"/>
</dbReference>
<dbReference type="PANTHER" id="PTHR36203:SF1">
    <property type="entry name" value="ASCORBATE-SPECIFIC PTS SYSTEM EIIA COMPONENT"/>
    <property type="match status" value="1"/>
</dbReference>
<dbReference type="GO" id="GO:0016301">
    <property type="term" value="F:kinase activity"/>
    <property type="evidence" value="ECO:0007669"/>
    <property type="project" value="UniProtKB-KW"/>
</dbReference>
<evidence type="ECO:0000256" key="10">
    <source>
        <dbReference type="ARBA" id="ARBA00042072"/>
    </source>
</evidence>
<dbReference type="STRING" id="714315.GCA_000516535_00628"/>
<evidence type="ECO:0000256" key="4">
    <source>
        <dbReference type="ARBA" id="ARBA00022553"/>
    </source>
</evidence>
<name>A0A510J8S8_9FUSO</name>
<dbReference type="Gene3D" id="3.40.930.10">
    <property type="entry name" value="Mannitol-specific EII, Chain A"/>
    <property type="match status" value="1"/>
</dbReference>
<keyword evidence="5" id="KW-0808">Transferase</keyword>
<organism evidence="12 13">
    <name type="scientific">Pseudoleptotrichia goodfellowii</name>
    <dbReference type="NCBI Taxonomy" id="157692"/>
    <lineage>
        <taxon>Bacteria</taxon>
        <taxon>Fusobacteriati</taxon>
        <taxon>Fusobacteriota</taxon>
        <taxon>Fusobacteriia</taxon>
        <taxon>Fusobacteriales</taxon>
        <taxon>Leptotrichiaceae</taxon>
        <taxon>Pseudoleptotrichia</taxon>
    </lineage>
</organism>
<dbReference type="GO" id="GO:0009401">
    <property type="term" value="P:phosphoenolpyruvate-dependent sugar phosphotransferase system"/>
    <property type="evidence" value="ECO:0007669"/>
    <property type="project" value="UniProtKB-KW"/>
</dbReference>
<dbReference type="OrthoDB" id="369398at2"/>